<name>A0A1H5XSX0_9ACTN</name>
<dbReference type="EC" id="2.3.1.179" evidence="3 14"/>
<dbReference type="GO" id="GO:0005829">
    <property type="term" value="C:cytosol"/>
    <property type="evidence" value="ECO:0007669"/>
    <property type="project" value="TreeGrafter"/>
</dbReference>
<proteinExistence type="inferred from homology"/>
<dbReference type="InterPro" id="IPR020841">
    <property type="entry name" value="PKS_Beta-ketoAc_synthase_dom"/>
</dbReference>
<protein>
    <recommendedName>
        <fullName evidence="4 14">3-oxoacyl-[acyl-carrier-protein] synthase 2</fullName>
        <ecNumber evidence="3 14">2.3.1.179</ecNumber>
    </recommendedName>
</protein>
<keyword evidence="6 14" id="KW-0808">Transferase</keyword>
<dbReference type="OrthoDB" id="9808669at2"/>
<dbReference type="PROSITE" id="PS52004">
    <property type="entry name" value="KS3_2"/>
    <property type="match status" value="1"/>
</dbReference>
<dbReference type="NCBIfam" id="TIGR03150">
    <property type="entry name" value="fabF"/>
    <property type="match status" value="1"/>
</dbReference>
<comment type="function">
    <text evidence="11 14">Involved in the type II fatty acid elongation cycle. Catalyzes the elongation of a wide range of acyl-ACP by the addition of two carbons from malonyl-ACP to an acyl acceptor. Can efficiently catalyze the conversion of palmitoleoyl-ACP (cis-hexadec-9-enoyl-ACP) to cis-vaccenoyl-ACP (cis-octadec-11-enoyl-ACP), an essential step in the thermal regulation of fatty acid composition.</text>
</comment>
<feature type="domain" description="Ketosynthase family 3 (KS3)" evidence="17">
    <location>
        <begin position="5"/>
        <end position="420"/>
    </location>
</feature>
<comment type="similarity">
    <text evidence="2 14 16">Belongs to the thiolase-like superfamily. Beta-ketoacyl-ACP synthases family.</text>
</comment>
<evidence type="ECO:0000256" key="13">
    <source>
        <dbReference type="ARBA" id="ARBA00047659"/>
    </source>
</evidence>
<evidence type="ECO:0000256" key="11">
    <source>
        <dbReference type="ARBA" id="ARBA00024006"/>
    </source>
</evidence>
<evidence type="ECO:0000256" key="1">
    <source>
        <dbReference type="ARBA" id="ARBA00005194"/>
    </source>
</evidence>
<evidence type="ECO:0000256" key="5">
    <source>
        <dbReference type="ARBA" id="ARBA00022516"/>
    </source>
</evidence>
<dbReference type="Gene3D" id="3.40.47.10">
    <property type="match status" value="1"/>
</dbReference>
<keyword evidence="9 14" id="KW-0275">Fatty acid biosynthesis</keyword>
<dbReference type="Pfam" id="PF02801">
    <property type="entry name" value="Ketoacyl-synt_C"/>
    <property type="match status" value="1"/>
</dbReference>
<evidence type="ECO:0000256" key="12">
    <source>
        <dbReference type="ARBA" id="ARBA00047318"/>
    </source>
</evidence>
<evidence type="ECO:0000313" key="18">
    <source>
        <dbReference type="EMBL" id="SEG14768.1"/>
    </source>
</evidence>
<keyword evidence="5 14" id="KW-0444">Lipid biosynthesis</keyword>
<evidence type="ECO:0000256" key="16">
    <source>
        <dbReference type="RuleBase" id="RU003694"/>
    </source>
</evidence>
<sequence>MSRNQTTVVVTGLGATTPLGGDVPSTWSALLAGRSGVRPLDWEGVEELPVRFAAQLAVEPTEVMPKHRLRRLDRNEAIALIAAHEAWQHAGYAFGDRAGGTVDGDRLGVVISSGIGGLHTALNSYDVYREKGWQRVSPFTVPMLMPNGASGLVGIEFGAMAGSHALVSACASSAEAIGYAVDMIRSGRADVVIAGGTEACIHPLQMASFGSMRALSTRNEEPARASRPYDKNRDGFVLGEGAAVLILESEEHARARGAEIHGIASGCGYSGDAYDIVQPDPSGTGQSKAMRRALADAGLTAEDIVHVNAHGTSTPLGDVAELASIKAALGEEAAAKLCVTATKSMTGHLLGGAGALESLITVLTLRERLVPPTINVDDLDDAVDLDIVRGEPRELPDEPIAALNNSFGFGGHNVSVAFQRAV</sequence>
<evidence type="ECO:0000256" key="14">
    <source>
        <dbReference type="PIRNR" id="PIRNR000447"/>
    </source>
</evidence>
<comment type="catalytic activity">
    <reaction evidence="12 14">
        <text>(9Z)-hexadecenoyl-[ACP] + malonyl-[ACP] + H(+) = 3-oxo-(11Z)-octadecenoyl-[ACP] + holo-[ACP] + CO2</text>
        <dbReference type="Rhea" id="RHEA:55040"/>
        <dbReference type="Rhea" id="RHEA-COMP:9623"/>
        <dbReference type="Rhea" id="RHEA-COMP:9685"/>
        <dbReference type="Rhea" id="RHEA-COMP:10800"/>
        <dbReference type="Rhea" id="RHEA-COMP:14074"/>
        <dbReference type="ChEBI" id="CHEBI:15378"/>
        <dbReference type="ChEBI" id="CHEBI:16526"/>
        <dbReference type="ChEBI" id="CHEBI:64479"/>
        <dbReference type="ChEBI" id="CHEBI:78449"/>
        <dbReference type="ChEBI" id="CHEBI:83989"/>
        <dbReference type="ChEBI" id="CHEBI:138538"/>
        <dbReference type="EC" id="2.3.1.179"/>
    </reaction>
</comment>
<comment type="catalytic activity">
    <reaction evidence="13 14">
        <text>a fatty acyl-[ACP] + malonyl-[ACP] + H(+) = a 3-oxoacyl-[ACP] + holo-[ACP] + CO2</text>
        <dbReference type="Rhea" id="RHEA:22836"/>
        <dbReference type="Rhea" id="RHEA-COMP:9623"/>
        <dbReference type="Rhea" id="RHEA-COMP:9685"/>
        <dbReference type="Rhea" id="RHEA-COMP:9916"/>
        <dbReference type="Rhea" id="RHEA-COMP:14125"/>
        <dbReference type="ChEBI" id="CHEBI:15378"/>
        <dbReference type="ChEBI" id="CHEBI:16526"/>
        <dbReference type="ChEBI" id="CHEBI:64479"/>
        <dbReference type="ChEBI" id="CHEBI:78449"/>
        <dbReference type="ChEBI" id="CHEBI:78776"/>
        <dbReference type="ChEBI" id="CHEBI:138651"/>
    </reaction>
</comment>
<comment type="pathway">
    <text evidence="1 14">Lipid metabolism; fatty acid biosynthesis.</text>
</comment>
<evidence type="ECO:0000256" key="9">
    <source>
        <dbReference type="ARBA" id="ARBA00023160"/>
    </source>
</evidence>
<keyword evidence="7" id="KW-0276">Fatty acid metabolism</keyword>
<dbReference type="SMART" id="SM00825">
    <property type="entry name" value="PKS_KS"/>
    <property type="match status" value="1"/>
</dbReference>
<evidence type="ECO:0000256" key="15">
    <source>
        <dbReference type="PIRSR" id="PIRSR000447-1"/>
    </source>
</evidence>
<evidence type="ECO:0000256" key="8">
    <source>
        <dbReference type="ARBA" id="ARBA00023098"/>
    </source>
</evidence>
<dbReference type="EMBL" id="FNVO01000003">
    <property type="protein sequence ID" value="SEG14768.1"/>
    <property type="molecule type" value="Genomic_DNA"/>
</dbReference>
<dbReference type="InterPro" id="IPR014030">
    <property type="entry name" value="Ketoacyl_synth_N"/>
</dbReference>
<dbReference type="InterPro" id="IPR017568">
    <property type="entry name" value="3-oxoacyl-ACP_synth-2"/>
</dbReference>
<dbReference type="InterPro" id="IPR000794">
    <property type="entry name" value="Beta-ketoacyl_synthase"/>
</dbReference>
<dbReference type="PIRSF" id="PIRSF000447">
    <property type="entry name" value="KAS_II"/>
    <property type="match status" value="1"/>
</dbReference>
<dbReference type="CDD" id="cd00834">
    <property type="entry name" value="KAS_I_II"/>
    <property type="match status" value="1"/>
</dbReference>
<dbReference type="UniPathway" id="UPA00094"/>
<dbReference type="InterPro" id="IPR016039">
    <property type="entry name" value="Thiolase-like"/>
</dbReference>
<dbReference type="SUPFAM" id="SSF53901">
    <property type="entry name" value="Thiolase-like"/>
    <property type="match status" value="2"/>
</dbReference>
<dbReference type="FunFam" id="3.40.47.10:FF:000018">
    <property type="entry name" value="3-oxoacyl-[acyl-carrier-protein] synthase 2"/>
    <property type="match status" value="1"/>
</dbReference>
<evidence type="ECO:0000256" key="2">
    <source>
        <dbReference type="ARBA" id="ARBA00008467"/>
    </source>
</evidence>
<dbReference type="InterPro" id="IPR014031">
    <property type="entry name" value="Ketoacyl_synth_C"/>
</dbReference>
<gene>
    <name evidence="18" type="ORF">SAMN04489712_103392</name>
</gene>
<organism evidence="18 19">
    <name type="scientific">Thermomonospora echinospora</name>
    <dbReference type="NCBI Taxonomy" id="1992"/>
    <lineage>
        <taxon>Bacteria</taxon>
        <taxon>Bacillati</taxon>
        <taxon>Actinomycetota</taxon>
        <taxon>Actinomycetes</taxon>
        <taxon>Streptosporangiales</taxon>
        <taxon>Thermomonosporaceae</taxon>
        <taxon>Thermomonospora</taxon>
    </lineage>
</organism>
<evidence type="ECO:0000256" key="10">
    <source>
        <dbReference type="ARBA" id="ARBA00023315"/>
    </source>
</evidence>
<keyword evidence="10 14" id="KW-0012">Acyltransferase</keyword>
<keyword evidence="19" id="KW-1185">Reference proteome</keyword>
<dbReference type="GO" id="GO:0006633">
    <property type="term" value="P:fatty acid biosynthetic process"/>
    <property type="evidence" value="ECO:0007669"/>
    <property type="project" value="UniProtKB-UniRule"/>
</dbReference>
<evidence type="ECO:0000256" key="7">
    <source>
        <dbReference type="ARBA" id="ARBA00022832"/>
    </source>
</evidence>
<reference evidence="19" key="1">
    <citation type="submission" date="2016-10" db="EMBL/GenBank/DDBJ databases">
        <authorList>
            <person name="Varghese N."/>
            <person name="Submissions S."/>
        </authorList>
    </citation>
    <scope>NUCLEOTIDE SEQUENCE [LARGE SCALE GENOMIC DNA]</scope>
    <source>
        <strain evidence="19">DSM 43163</strain>
    </source>
</reference>
<evidence type="ECO:0000256" key="3">
    <source>
        <dbReference type="ARBA" id="ARBA00012356"/>
    </source>
</evidence>
<dbReference type="NCBIfam" id="NF005589">
    <property type="entry name" value="PRK07314.1"/>
    <property type="match status" value="1"/>
</dbReference>
<keyword evidence="8" id="KW-0443">Lipid metabolism</keyword>
<dbReference type="Proteomes" id="UP000236723">
    <property type="component" value="Unassembled WGS sequence"/>
</dbReference>
<dbReference type="AlphaFoldDB" id="A0A1H5XSX0"/>
<dbReference type="PANTHER" id="PTHR11712">
    <property type="entry name" value="POLYKETIDE SYNTHASE-RELATED"/>
    <property type="match status" value="1"/>
</dbReference>
<dbReference type="RefSeq" id="WP_103937312.1">
    <property type="nucleotide sequence ID" value="NZ_FNVO01000003.1"/>
</dbReference>
<dbReference type="GO" id="GO:0004315">
    <property type="term" value="F:3-oxoacyl-[acyl-carrier-protein] synthase activity"/>
    <property type="evidence" value="ECO:0007669"/>
    <property type="project" value="UniProtKB-UniRule"/>
</dbReference>
<evidence type="ECO:0000256" key="4">
    <source>
        <dbReference type="ARBA" id="ARBA00014657"/>
    </source>
</evidence>
<feature type="active site" description="For beta-ketoacyl synthase activity" evidence="15">
    <location>
        <position position="170"/>
    </location>
</feature>
<accession>A0A1H5XSX0</accession>
<evidence type="ECO:0000256" key="6">
    <source>
        <dbReference type="ARBA" id="ARBA00022679"/>
    </source>
</evidence>
<dbReference type="PANTHER" id="PTHR11712:SF336">
    <property type="entry name" value="3-OXOACYL-[ACYL-CARRIER-PROTEIN] SYNTHASE, MITOCHONDRIAL"/>
    <property type="match status" value="1"/>
</dbReference>
<evidence type="ECO:0000313" key="19">
    <source>
        <dbReference type="Proteomes" id="UP000236723"/>
    </source>
</evidence>
<evidence type="ECO:0000259" key="17">
    <source>
        <dbReference type="PROSITE" id="PS52004"/>
    </source>
</evidence>
<dbReference type="Pfam" id="PF00109">
    <property type="entry name" value="ketoacyl-synt"/>
    <property type="match status" value="1"/>
</dbReference>